<dbReference type="EMBL" id="JADNRY010000004">
    <property type="protein sequence ID" value="KAF9077329.1"/>
    <property type="molecule type" value="Genomic_DNA"/>
</dbReference>
<evidence type="ECO:0000313" key="3">
    <source>
        <dbReference type="Proteomes" id="UP000772434"/>
    </source>
</evidence>
<gene>
    <name evidence="2" type="ORF">BDP27DRAFT_1509674</name>
</gene>
<evidence type="ECO:0000313" key="2">
    <source>
        <dbReference type="EMBL" id="KAF9077329.1"/>
    </source>
</evidence>
<keyword evidence="3" id="KW-1185">Reference proteome</keyword>
<dbReference type="OrthoDB" id="2402916at2759"/>
<protein>
    <submittedName>
        <fullName evidence="2">Uncharacterized protein</fullName>
    </submittedName>
</protein>
<organism evidence="2 3">
    <name type="scientific">Rhodocollybia butyracea</name>
    <dbReference type="NCBI Taxonomy" id="206335"/>
    <lineage>
        <taxon>Eukaryota</taxon>
        <taxon>Fungi</taxon>
        <taxon>Dikarya</taxon>
        <taxon>Basidiomycota</taxon>
        <taxon>Agaricomycotina</taxon>
        <taxon>Agaricomycetes</taxon>
        <taxon>Agaricomycetidae</taxon>
        <taxon>Agaricales</taxon>
        <taxon>Marasmiineae</taxon>
        <taxon>Omphalotaceae</taxon>
        <taxon>Rhodocollybia</taxon>
    </lineage>
</organism>
<comment type="caution">
    <text evidence="2">The sequence shown here is derived from an EMBL/GenBank/DDBJ whole genome shotgun (WGS) entry which is preliminary data.</text>
</comment>
<dbReference type="AlphaFoldDB" id="A0A9P5UFI8"/>
<feature type="region of interest" description="Disordered" evidence="1">
    <location>
        <begin position="31"/>
        <end position="55"/>
    </location>
</feature>
<dbReference type="Proteomes" id="UP000772434">
    <property type="component" value="Unassembled WGS sequence"/>
</dbReference>
<evidence type="ECO:0000256" key="1">
    <source>
        <dbReference type="SAM" id="MobiDB-lite"/>
    </source>
</evidence>
<feature type="non-terminal residue" evidence="2">
    <location>
        <position position="1"/>
    </location>
</feature>
<reference evidence="2" key="1">
    <citation type="submission" date="2020-11" db="EMBL/GenBank/DDBJ databases">
        <authorList>
            <consortium name="DOE Joint Genome Institute"/>
            <person name="Ahrendt S."/>
            <person name="Riley R."/>
            <person name="Andreopoulos W."/>
            <person name="Labutti K."/>
            <person name="Pangilinan J."/>
            <person name="Ruiz-Duenas F.J."/>
            <person name="Barrasa J.M."/>
            <person name="Sanchez-Garcia M."/>
            <person name="Camarero S."/>
            <person name="Miyauchi S."/>
            <person name="Serrano A."/>
            <person name="Linde D."/>
            <person name="Babiker R."/>
            <person name="Drula E."/>
            <person name="Ayuso-Fernandez I."/>
            <person name="Pacheco R."/>
            <person name="Padilla G."/>
            <person name="Ferreira P."/>
            <person name="Barriuso J."/>
            <person name="Kellner H."/>
            <person name="Castanera R."/>
            <person name="Alfaro M."/>
            <person name="Ramirez L."/>
            <person name="Pisabarro A.G."/>
            <person name="Kuo A."/>
            <person name="Tritt A."/>
            <person name="Lipzen A."/>
            <person name="He G."/>
            <person name="Yan M."/>
            <person name="Ng V."/>
            <person name="Cullen D."/>
            <person name="Martin F."/>
            <person name="Rosso M.-N."/>
            <person name="Henrissat B."/>
            <person name="Hibbett D."/>
            <person name="Martinez A.T."/>
            <person name="Grigoriev I.V."/>
        </authorList>
    </citation>
    <scope>NUCLEOTIDE SEQUENCE</scope>
    <source>
        <strain evidence="2">AH 40177</strain>
    </source>
</reference>
<sequence>PFEDNHPIQTLVGTEGTNIIPIALVTPESQLPSSEDIVMVSRSSSPLRPPPQSRP</sequence>
<name>A0A9P5UFI8_9AGAR</name>
<accession>A0A9P5UFI8</accession>
<proteinExistence type="predicted"/>